<evidence type="ECO:0000313" key="4">
    <source>
        <dbReference type="Proteomes" id="UP000295106"/>
    </source>
</evidence>
<feature type="compositionally biased region" description="Low complexity" evidence="1">
    <location>
        <begin position="376"/>
        <end position="388"/>
    </location>
</feature>
<feature type="region of interest" description="Disordered" evidence="1">
    <location>
        <begin position="517"/>
        <end position="589"/>
    </location>
</feature>
<dbReference type="GeneID" id="99682687"/>
<keyword evidence="3" id="KW-0808">Transferase</keyword>
<protein>
    <submittedName>
        <fullName evidence="3">Non-specific serine/threonine protein kinase</fullName>
    </submittedName>
</protein>
<dbReference type="SUPFAM" id="SSF56112">
    <property type="entry name" value="Protein kinase-like (PK-like)"/>
    <property type="match status" value="1"/>
</dbReference>
<organism evidence="3 4">
    <name type="scientific">Rubrivivax gelatinosus</name>
    <name type="common">Rhodocyclus gelatinosus</name>
    <name type="synonym">Rhodopseudomonas gelatinosa</name>
    <dbReference type="NCBI Taxonomy" id="28068"/>
    <lineage>
        <taxon>Bacteria</taxon>
        <taxon>Pseudomonadati</taxon>
        <taxon>Pseudomonadota</taxon>
        <taxon>Betaproteobacteria</taxon>
        <taxon>Burkholderiales</taxon>
        <taxon>Sphaerotilaceae</taxon>
        <taxon>Rubrivivax</taxon>
    </lineage>
</organism>
<dbReference type="OrthoDB" id="9801841at2"/>
<dbReference type="AlphaFoldDB" id="A0A4R2M251"/>
<dbReference type="EMBL" id="SLXD01000016">
    <property type="protein sequence ID" value="TCO98834.1"/>
    <property type="molecule type" value="Genomic_DNA"/>
</dbReference>
<feature type="compositionally biased region" description="Low complexity" evidence="1">
    <location>
        <begin position="517"/>
        <end position="541"/>
    </location>
</feature>
<comment type="caution">
    <text evidence="3">The sequence shown here is derived from an EMBL/GenBank/DDBJ whole genome shotgun (WGS) entry which is preliminary data.</text>
</comment>
<reference evidence="3 4" key="1">
    <citation type="submission" date="2019-03" db="EMBL/GenBank/DDBJ databases">
        <title>Genomic Encyclopedia of Type Strains, Phase IV (KMG-IV): sequencing the most valuable type-strain genomes for metagenomic binning, comparative biology and taxonomic classification.</title>
        <authorList>
            <person name="Goeker M."/>
        </authorList>
    </citation>
    <scope>NUCLEOTIDE SEQUENCE [LARGE SCALE GENOMIC DNA]</scope>
    <source>
        <strain evidence="3 4">DSM 1709</strain>
    </source>
</reference>
<feature type="region of interest" description="Disordered" evidence="1">
    <location>
        <begin position="446"/>
        <end position="480"/>
    </location>
</feature>
<dbReference type="Gene3D" id="1.10.510.10">
    <property type="entry name" value="Transferase(Phosphotransferase) domain 1"/>
    <property type="match status" value="1"/>
</dbReference>
<dbReference type="InterPro" id="IPR000719">
    <property type="entry name" value="Prot_kinase_dom"/>
</dbReference>
<feature type="region of interest" description="Disordered" evidence="1">
    <location>
        <begin position="329"/>
        <end position="431"/>
    </location>
</feature>
<dbReference type="InterPro" id="IPR011009">
    <property type="entry name" value="Kinase-like_dom_sf"/>
</dbReference>
<name>A0A4R2M251_RUBGE</name>
<evidence type="ECO:0000256" key="1">
    <source>
        <dbReference type="SAM" id="MobiDB-lite"/>
    </source>
</evidence>
<feature type="compositionally biased region" description="Pro residues" evidence="1">
    <location>
        <begin position="542"/>
        <end position="568"/>
    </location>
</feature>
<accession>A0A4R2M251</accession>
<dbReference type="Gene3D" id="3.30.200.20">
    <property type="entry name" value="Phosphorylase Kinase, domain 1"/>
    <property type="match status" value="1"/>
</dbReference>
<keyword evidence="3" id="KW-0418">Kinase</keyword>
<dbReference type="GO" id="GO:0004674">
    <property type="term" value="F:protein serine/threonine kinase activity"/>
    <property type="evidence" value="ECO:0007669"/>
    <property type="project" value="UniProtKB-KW"/>
</dbReference>
<dbReference type="Proteomes" id="UP000295106">
    <property type="component" value="Unassembled WGS sequence"/>
</dbReference>
<evidence type="ECO:0000259" key="2">
    <source>
        <dbReference type="PROSITE" id="PS50011"/>
    </source>
</evidence>
<gene>
    <name evidence="3" type="ORF">EV684_11695</name>
</gene>
<dbReference type="RefSeq" id="WP_132649372.1">
    <property type="nucleotide sequence ID" value="NZ_CP181386.1"/>
</dbReference>
<sequence>MNDQPSTPERLAQAAHALPPGVSAWPPGHRLGGFEFRGVVAVRSTSIVYRGWDHGLEVPVALKEYLPAALARRGPYGDIGPAEPAQAELFEHGLRAFIDEGRRLARCDHPSIARVLHLLPAHGGACLVMPWYAGRPLAELRREMSGPPDEPALRALLDALLAALHEWHRVNGVHGGLHPAGVLLLDDDRPLLLGPGYAERAIALGGPAMAALEPGFAAPEIDEDPARIGSWSDVFALAQLARFAITGLLPPPAGRTTEPLAAVVERLFFDHPSARYGPALLATLDAAVSPDIAARPQSIVEFAAWLANGPPRRSATARAEPAIDVELDLPAPEPAPVPAPAAAPAAARPGPRGRLGRGATNPGHTPDWSRWPEETPPAGAAPAAGAAASTPERVAAARHGARRDPPLVPFQFEPATTPGPMPARPAADEEPDAATVDLIQRVIETLPPAPPRRDGAAREPAAPPATPPAPTARTLPLEPPPRDSVMRWMLAALGLAAALGLGLWWHETRGPDARPATLQAQPAAAAPVAPASQPVLAEPAEPAAPPPVAVETPPVVPADPAPPPAAPPPREEFLDPPPRAAGPATPRAACGERSGFALYRCFQQQCDRAAWARHAQCVEFRATDRVPG</sequence>
<feature type="compositionally biased region" description="Pro residues" evidence="1">
    <location>
        <begin position="331"/>
        <end position="341"/>
    </location>
</feature>
<dbReference type="SMART" id="SM00220">
    <property type="entry name" value="S_TKc"/>
    <property type="match status" value="1"/>
</dbReference>
<feature type="domain" description="Protein kinase" evidence="2">
    <location>
        <begin position="25"/>
        <end position="306"/>
    </location>
</feature>
<feature type="compositionally biased region" description="Low complexity" evidence="1">
    <location>
        <begin position="342"/>
        <end position="352"/>
    </location>
</feature>
<keyword evidence="3" id="KW-0723">Serine/threonine-protein kinase</keyword>
<feature type="compositionally biased region" description="Pro residues" evidence="1">
    <location>
        <begin position="461"/>
        <end position="470"/>
    </location>
</feature>
<evidence type="ECO:0000313" key="3">
    <source>
        <dbReference type="EMBL" id="TCO98834.1"/>
    </source>
</evidence>
<dbReference type="GO" id="GO:0005524">
    <property type="term" value="F:ATP binding"/>
    <property type="evidence" value="ECO:0007669"/>
    <property type="project" value="InterPro"/>
</dbReference>
<dbReference type="PROSITE" id="PS50011">
    <property type="entry name" value="PROTEIN_KINASE_DOM"/>
    <property type="match status" value="1"/>
</dbReference>
<proteinExistence type="predicted"/>